<evidence type="ECO:0000256" key="1">
    <source>
        <dbReference type="SAM" id="MobiDB-lite"/>
    </source>
</evidence>
<keyword evidence="4" id="KW-1185">Reference proteome</keyword>
<accession>A0ABU6X088</accession>
<comment type="caution">
    <text evidence="3">The sequence shown here is derived from an EMBL/GenBank/DDBJ whole genome shotgun (WGS) entry which is preliminary data.</text>
</comment>
<organism evidence="3 4">
    <name type="scientific">Stylosanthes scabra</name>
    <dbReference type="NCBI Taxonomy" id="79078"/>
    <lineage>
        <taxon>Eukaryota</taxon>
        <taxon>Viridiplantae</taxon>
        <taxon>Streptophyta</taxon>
        <taxon>Embryophyta</taxon>
        <taxon>Tracheophyta</taxon>
        <taxon>Spermatophyta</taxon>
        <taxon>Magnoliopsida</taxon>
        <taxon>eudicotyledons</taxon>
        <taxon>Gunneridae</taxon>
        <taxon>Pentapetalae</taxon>
        <taxon>rosids</taxon>
        <taxon>fabids</taxon>
        <taxon>Fabales</taxon>
        <taxon>Fabaceae</taxon>
        <taxon>Papilionoideae</taxon>
        <taxon>50 kb inversion clade</taxon>
        <taxon>dalbergioids sensu lato</taxon>
        <taxon>Dalbergieae</taxon>
        <taxon>Pterocarpus clade</taxon>
        <taxon>Stylosanthes</taxon>
    </lineage>
</organism>
<dbReference type="EMBL" id="JASCZI010184311">
    <property type="protein sequence ID" value="MED6190055.1"/>
    <property type="molecule type" value="Genomic_DNA"/>
</dbReference>
<protein>
    <recommendedName>
        <fullName evidence="2">Putative plant transposon protein domain-containing protein</fullName>
    </recommendedName>
</protein>
<sequence>MRGTHTLPPHTSSHPTKPTISHNTPYHPRICVQSCAYAWHTHCTSPIPLTSPLHYVTHAYASPRTHMRGQLTTHFLAPTHATIYVPISHTYAYNPTHMRGTTTLNFTFQILTPPSPTHMRTTLCICVEPSTSQHAYQPTQGMSTHRPLLCVNTPPKPIENPTKSFYPILTLLIHYLSLLTLYKILPHTPISLTSATHFHIKLLLSSNFSTLILFRSNSFSPLPPTTATSNSFFLLISSPFLTTIALRAFNEELYNTIVKNKKVIAECYIDLDEDEYPEVKEQIALRGWRRLAAPKQKISIDLIHEFYANAVVTEEEMEEAGGHTFRSFVRGVPVDFSPENIRTVMRFRAQVQGATTDFETRKEHDQQLDRVLADLCMPGATWKLSTGQLRVPI</sequence>
<dbReference type="InterPro" id="IPR046796">
    <property type="entry name" value="Transposase_32_dom"/>
</dbReference>
<evidence type="ECO:0000313" key="3">
    <source>
        <dbReference type="EMBL" id="MED6190055.1"/>
    </source>
</evidence>
<dbReference type="Proteomes" id="UP001341840">
    <property type="component" value="Unassembled WGS sequence"/>
</dbReference>
<proteinExistence type="predicted"/>
<evidence type="ECO:0000313" key="4">
    <source>
        <dbReference type="Proteomes" id="UP001341840"/>
    </source>
</evidence>
<dbReference type="Pfam" id="PF20167">
    <property type="entry name" value="Transposase_32"/>
    <property type="match status" value="1"/>
</dbReference>
<evidence type="ECO:0000259" key="2">
    <source>
        <dbReference type="Pfam" id="PF20167"/>
    </source>
</evidence>
<reference evidence="3 4" key="1">
    <citation type="journal article" date="2023" name="Plants (Basel)">
        <title>Bridging the Gap: Combining Genomics and Transcriptomics Approaches to Understand Stylosanthes scabra, an Orphan Legume from the Brazilian Caatinga.</title>
        <authorList>
            <person name="Ferreira-Neto J.R.C."/>
            <person name="da Silva M.D."/>
            <person name="Binneck E."/>
            <person name="de Melo N.F."/>
            <person name="da Silva R.H."/>
            <person name="de Melo A.L.T.M."/>
            <person name="Pandolfi V."/>
            <person name="Bustamante F.O."/>
            <person name="Brasileiro-Vidal A.C."/>
            <person name="Benko-Iseppon A.M."/>
        </authorList>
    </citation>
    <scope>NUCLEOTIDE SEQUENCE [LARGE SCALE GENOMIC DNA]</scope>
    <source>
        <tissue evidence="3">Leaves</tissue>
    </source>
</reference>
<name>A0ABU6X088_9FABA</name>
<feature type="domain" description="Putative plant transposon protein" evidence="2">
    <location>
        <begin position="286"/>
        <end position="385"/>
    </location>
</feature>
<gene>
    <name evidence="3" type="ORF">PIB30_101990</name>
</gene>
<feature type="region of interest" description="Disordered" evidence="1">
    <location>
        <begin position="1"/>
        <end position="21"/>
    </location>
</feature>